<evidence type="ECO:0000313" key="3">
    <source>
        <dbReference type="Proteomes" id="UP000789901"/>
    </source>
</evidence>
<evidence type="ECO:0000256" key="1">
    <source>
        <dbReference type="SAM" id="MobiDB-lite"/>
    </source>
</evidence>
<dbReference type="Proteomes" id="UP000789901">
    <property type="component" value="Unassembled WGS sequence"/>
</dbReference>
<name>A0ABM8W0M4_GIGMA</name>
<feature type="compositionally biased region" description="Pro residues" evidence="1">
    <location>
        <begin position="28"/>
        <end position="39"/>
    </location>
</feature>
<protein>
    <submittedName>
        <fullName evidence="2">23932_t:CDS:1</fullName>
    </submittedName>
</protein>
<keyword evidence="3" id="KW-1185">Reference proteome</keyword>
<reference evidence="2 3" key="1">
    <citation type="submission" date="2021-06" db="EMBL/GenBank/DDBJ databases">
        <authorList>
            <person name="Kallberg Y."/>
            <person name="Tangrot J."/>
            <person name="Rosling A."/>
        </authorList>
    </citation>
    <scope>NUCLEOTIDE SEQUENCE [LARGE SCALE GENOMIC DNA]</scope>
    <source>
        <strain evidence="2 3">120-4 pot B 10/14</strain>
    </source>
</reference>
<organism evidence="2 3">
    <name type="scientific">Gigaspora margarita</name>
    <dbReference type="NCBI Taxonomy" id="4874"/>
    <lineage>
        <taxon>Eukaryota</taxon>
        <taxon>Fungi</taxon>
        <taxon>Fungi incertae sedis</taxon>
        <taxon>Mucoromycota</taxon>
        <taxon>Glomeromycotina</taxon>
        <taxon>Glomeromycetes</taxon>
        <taxon>Diversisporales</taxon>
        <taxon>Gigasporaceae</taxon>
        <taxon>Gigaspora</taxon>
    </lineage>
</organism>
<gene>
    <name evidence="2" type="ORF">GMARGA_LOCUS1886</name>
</gene>
<accession>A0ABM8W0M4</accession>
<evidence type="ECO:0000313" key="2">
    <source>
        <dbReference type="EMBL" id="CAG8494481.1"/>
    </source>
</evidence>
<proteinExistence type="predicted"/>
<feature type="region of interest" description="Disordered" evidence="1">
    <location>
        <begin position="1"/>
        <end position="39"/>
    </location>
</feature>
<feature type="compositionally biased region" description="Polar residues" evidence="1">
    <location>
        <begin position="1"/>
        <end position="15"/>
    </location>
</feature>
<dbReference type="EMBL" id="CAJVQB010000536">
    <property type="protein sequence ID" value="CAG8494481.1"/>
    <property type="molecule type" value="Genomic_DNA"/>
</dbReference>
<comment type="caution">
    <text evidence="2">The sequence shown here is derived from an EMBL/GenBank/DDBJ whole genome shotgun (WGS) entry which is preliminary data.</text>
</comment>
<sequence length="217" mass="25278">MNNNVRRPQQASTELPSGYFDVPVDYNSPPPYDQPPDYPRPLPSFFTLYPPEYILVQDDTNFVTQISQPPIQNSQPVTRKTGTGYFPLEEILSPQNCIIRRIKEIKDQMTAIKNVVEELENIPKHRHDQIDTNKINIALREISVLKNNHLATEQQKLADHELRLNQILKHKTEQDRLIKIFNRPQIREASGCAMRSIQREISFILFCFSIVLLLKIF</sequence>